<keyword evidence="3" id="KW-0687">Ribonucleoprotein</keyword>
<accession>A0A1U7LWA5</accession>
<dbReference type="PANTHER" id="PTHR10715">
    <property type="entry name" value="60S RIBOSOMAL PROTEIN L6"/>
    <property type="match status" value="1"/>
</dbReference>
<dbReference type="Pfam" id="PF01159">
    <property type="entry name" value="Ribosomal_L6e"/>
    <property type="match status" value="1"/>
</dbReference>
<gene>
    <name evidence="5" type="ORF">NEOLI_001015</name>
</gene>
<comment type="similarity">
    <text evidence="1">Belongs to the eukaryotic ribosomal protein eL6 family.</text>
</comment>
<reference evidence="5 6" key="1">
    <citation type="submission" date="2016-04" db="EMBL/GenBank/DDBJ databases">
        <title>Evolutionary innovation and constraint leading to complex multicellularity in the Ascomycota.</title>
        <authorList>
            <person name="Cisse O."/>
            <person name="Nguyen A."/>
            <person name="Hewitt D.A."/>
            <person name="Jedd G."/>
            <person name="Stajich J.E."/>
        </authorList>
    </citation>
    <scope>NUCLEOTIDE SEQUENCE [LARGE SCALE GENOMIC DNA]</scope>
    <source>
        <strain evidence="5 6">DAH-3</strain>
    </source>
</reference>
<dbReference type="STRING" id="1198029.A0A1U7LWA5"/>
<dbReference type="OrthoDB" id="2436667at2759"/>
<dbReference type="AlphaFoldDB" id="A0A1U7LWA5"/>
<feature type="region of interest" description="Disordered" evidence="4">
    <location>
        <begin position="1"/>
        <end position="48"/>
    </location>
</feature>
<dbReference type="InterPro" id="IPR041997">
    <property type="entry name" value="Ribosomal_eL6_KOW"/>
</dbReference>
<evidence type="ECO:0000256" key="2">
    <source>
        <dbReference type="ARBA" id="ARBA00022980"/>
    </source>
</evidence>
<dbReference type="GO" id="GO:0002181">
    <property type="term" value="P:cytoplasmic translation"/>
    <property type="evidence" value="ECO:0007669"/>
    <property type="project" value="TreeGrafter"/>
</dbReference>
<protein>
    <submittedName>
        <fullName evidence="5">60S ribosomal protein L6</fullName>
    </submittedName>
</protein>
<evidence type="ECO:0000313" key="5">
    <source>
        <dbReference type="EMBL" id="OLL26832.1"/>
    </source>
</evidence>
<evidence type="ECO:0000256" key="1">
    <source>
        <dbReference type="ARBA" id="ARBA00010592"/>
    </source>
</evidence>
<dbReference type="InterPro" id="IPR000915">
    <property type="entry name" value="60S_ribosomal_eL6"/>
</dbReference>
<sequence>MSSKQIGGTKNGSSRNTVPSSEKASRWYPAEDIKAPKKSRKTQKPTKFRNSLTPGAVVIILAGRFRGKRVVVLKQLNDTIVVTGPFKINGVPLRRINPAYVIATQTKIELPSALNLAKFDDKYFAREKEPKRKAEEKEFFGDKAEKKELPRARTEDQKVVDKALVSVIKKTQHLSSYLASSFSLSKGDRPHLMQF</sequence>
<dbReference type="EMBL" id="LXFE01000144">
    <property type="protein sequence ID" value="OLL26832.1"/>
    <property type="molecule type" value="Genomic_DNA"/>
</dbReference>
<dbReference type="InterPro" id="IPR008991">
    <property type="entry name" value="Translation_prot_SH3-like_sf"/>
</dbReference>
<feature type="compositionally biased region" description="Polar residues" evidence="4">
    <location>
        <begin position="1"/>
        <end position="22"/>
    </location>
</feature>
<keyword evidence="2 5" id="KW-0689">Ribosomal protein</keyword>
<evidence type="ECO:0000256" key="3">
    <source>
        <dbReference type="ARBA" id="ARBA00023274"/>
    </source>
</evidence>
<feature type="compositionally biased region" description="Basic residues" evidence="4">
    <location>
        <begin position="36"/>
        <end position="47"/>
    </location>
</feature>
<feature type="compositionally biased region" description="Basic and acidic residues" evidence="4">
    <location>
        <begin position="23"/>
        <end position="35"/>
    </location>
</feature>
<dbReference type="OMA" id="KWYNADD"/>
<dbReference type="SUPFAM" id="SSF50104">
    <property type="entry name" value="Translation proteins SH3-like domain"/>
    <property type="match status" value="1"/>
</dbReference>
<dbReference type="GO" id="GO:0000027">
    <property type="term" value="P:ribosomal large subunit assembly"/>
    <property type="evidence" value="ECO:0007669"/>
    <property type="project" value="TreeGrafter"/>
</dbReference>
<proteinExistence type="inferred from homology"/>
<dbReference type="GO" id="GO:0003735">
    <property type="term" value="F:structural constituent of ribosome"/>
    <property type="evidence" value="ECO:0007669"/>
    <property type="project" value="InterPro"/>
</dbReference>
<dbReference type="InterPro" id="IPR014722">
    <property type="entry name" value="Rib_uL2_dom2"/>
</dbReference>
<evidence type="ECO:0000313" key="6">
    <source>
        <dbReference type="Proteomes" id="UP000186594"/>
    </source>
</evidence>
<evidence type="ECO:0000256" key="4">
    <source>
        <dbReference type="SAM" id="MobiDB-lite"/>
    </source>
</evidence>
<dbReference type="GO" id="GO:0030684">
    <property type="term" value="C:preribosome"/>
    <property type="evidence" value="ECO:0007669"/>
    <property type="project" value="EnsemblFungi"/>
</dbReference>
<dbReference type="GO" id="GO:0003723">
    <property type="term" value="F:RNA binding"/>
    <property type="evidence" value="ECO:0007669"/>
    <property type="project" value="TreeGrafter"/>
</dbReference>
<dbReference type="CDD" id="cd13156">
    <property type="entry name" value="KOW_RPL6"/>
    <property type="match status" value="1"/>
</dbReference>
<organism evidence="5 6">
    <name type="scientific">Neolecta irregularis (strain DAH-3)</name>
    <dbReference type="NCBI Taxonomy" id="1198029"/>
    <lineage>
        <taxon>Eukaryota</taxon>
        <taxon>Fungi</taxon>
        <taxon>Dikarya</taxon>
        <taxon>Ascomycota</taxon>
        <taxon>Taphrinomycotina</taxon>
        <taxon>Neolectales</taxon>
        <taxon>Neolectaceae</taxon>
        <taxon>Neolecta</taxon>
    </lineage>
</organism>
<dbReference type="PANTHER" id="PTHR10715:SF0">
    <property type="entry name" value="LARGE RIBOSOMAL SUBUNIT PROTEIN EL6"/>
    <property type="match status" value="1"/>
</dbReference>
<comment type="caution">
    <text evidence="5">The sequence shown here is derived from an EMBL/GenBank/DDBJ whole genome shotgun (WGS) entry which is preliminary data.</text>
</comment>
<dbReference type="Gene3D" id="2.30.30.30">
    <property type="match status" value="1"/>
</dbReference>
<dbReference type="GO" id="GO:0022625">
    <property type="term" value="C:cytosolic large ribosomal subunit"/>
    <property type="evidence" value="ECO:0007669"/>
    <property type="project" value="TreeGrafter"/>
</dbReference>
<dbReference type="FunFam" id="2.30.30.30:FF:000014">
    <property type="entry name" value="60S ribosomal protein L6"/>
    <property type="match status" value="1"/>
</dbReference>
<dbReference type="Proteomes" id="UP000186594">
    <property type="component" value="Unassembled WGS sequence"/>
</dbReference>
<keyword evidence="6" id="KW-1185">Reference proteome</keyword>
<name>A0A1U7LWA5_NEOID</name>